<organism evidence="1 2">
    <name type="scientific">Candidatus Nitrohelix vancouverensis</name>
    <dbReference type="NCBI Taxonomy" id="2705534"/>
    <lineage>
        <taxon>Bacteria</taxon>
        <taxon>Pseudomonadati</taxon>
        <taxon>Nitrospinota/Tectimicrobiota group</taxon>
        <taxon>Nitrospinota</taxon>
        <taxon>Nitrospinia</taxon>
        <taxon>Nitrospinales</taxon>
        <taxon>Nitrospinaceae</taxon>
        <taxon>Candidatus Nitrohelix</taxon>
    </lineage>
</organism>
<dbReference type="KEGG" id="nva:G3M78_04835"/>
<sequence>MGGFGKFIFYSFLASIAGGYFAWKTYAPAVKAEWNELKDKHPEKHAKMAEELKSGNLQNAKTLYHEIDAMTYEEVLNLRYKKFDKKRRTNKEFRMKEWGKELELRATTRDERASVHETKLQELKALNESDDPTTAQVVWKGMSSLEKGAALRSNCAKYLDLERREQLRRKSLGLPATAPLLNLPNRPEISSATYCSHLISDTLNPQQVEAVILALKSKLNYFYFVEMLREIGIDPKAVFSDTQQLNSMAGDYVDS</sequence>
<evidence type="ECO:0000313" key="2">
    <source>
        <dbReference type="Proteomes" id="UP000594464"/>
    </source>
</evidence>
<reference evidence="2" key="1">
    <citation type="submission" date="2020-02" db="EMBL/GenBank/DDBJ databases">
        <title>Genomic and physiological characterization of two novel Nitrospinaceae genera.</title>
        <authorList>
            <person name="Mueller A.J."/>
            <person name="Jung M.-Y."/>
            <person name="Strachan C.R."/>
            <person name="Herbold C.W."/>
            <person name="Kirkegaard R.H."/>
            <person name="Daims H."/>
        </authorList>
    </citation>
    <scope>NUCLEOTIDE SEQUENCE [LARGE SCALE GENOMIC DNA]</scope>
</reference>
<protein>
    <submittedName>
        <fullName evidence="1">Uncharacterized protein</fullName>
    </submittedName>
</protein>
<name>A0A7T0C1D9_9BACT</name>
<gene>
    <name evidence="1" type="ORF">G3M78_04835</name>
</gene>
<proteinExistence type="predicted"/>
<dbReference type="EMBL" id="CP048620">
    <property type="protein sequence ID" value="QPJ64750.1"/>
    <property type="molecule type" value="Genomic_DNA"/>
</dbReference>
<dbReference type="AlphaFoldDB" id="A0A7T0C1D9"/>
<dbReference type="Proteomes" id="UP000594464">
    <property type="component" value="Chromosome"/>
</dbReference>
<accession>A0A7T0C1D9</accession>
<evidence type="ECO:0000313" key="1">
    <source>
        <dbReference type="EMBL" id="QPJ64750.1"/>
    </source>
</evidence>